<dbReference type="Gene3D" id="3.40.50.620">
    <property type="entry name" value="HUPs"/>
    <property type="match status" value="2"/>
</dbReference>
<dbReference type="SUPFAM" id="SSF52402">
    <property type="entry name" value="Adenine nucleotide alpha hydrolases-like"/>
    <property type="match status" value="2"/>
</dbReference>
<dbReference type="InterPro" id="IPR006015">
    <property type="entry name" value="Universal_stress_UspA"/>
</dbReference>
<dbReference type="Proteomes" id="UP000244929">
    <property type="component" value="Chromosome"/>
</dbReference>
<dbReference type="OrthoDB" id="9788959at2"/>
<gene>
    <name evidence="3" type="ORF">HYN59_15410</name>
</gene>
<dbReference type="AlphaFoldDB" id="A0A2S1R157"/>
<dbReference type="InterPro" id="IPR006016">
    <property type="entry name" value="UspA"/>
</dbReference>
<dbReference type="PANTHER" id="PTHR46268">
    <property type="entry name" value="STRESS RESPONSE PROTEIN NHAX"/>
    <property type="match status" value="1"/>
</dbReference>
<feature type="domain" description="UspA" evidence="2">
    <location>
        <begin position="1"/>
        <end position="147"/>
    </location>
</feature>
<dbReference type="PRINTS" id="PR01438">
    <property type="entry name" value="UNVRSLSTRESS"/>
</dbReference>
<dbReference type="CDD" id="cd00293">
    <property type="entry name" value="USP-like"/>
    <property type="match status" value="1"/>
</dbReference>
<evidence type="ECO:0000313" key="3">
    <source>
        <dbReference type="EMBL" id="AWH86410.1"/>
    </source>
</evidence>
<dbReference type="InterPro" id="IPR014729">
    <property type="entry name" value="Rossmann-like_a/b/a_fold"/>
</dbReference>
<comment type="similarity">
    <text evidence="1">Belongs to the universal stress protein A family.</text>
</comment>
<protein>
    <recommendedName>
        <fullName evidence="2">UspA domain-containing protein</fullName>
    </recommendedName>
</protein>
<dbReference type="KEGG" id="falb:HYN59_15410"/>
<proteinExistence type="inferred from homology"/>
<organism evidence="3 4">
    <name type="scientific">Flavobacterium album</name>
    <dbReference type="NCBI Taxonomy" id="2175091"/>
    <lineage>
        <taxon>Bacteria</taxon>
        <taxon>Pseudomonadati</taxon>
        <taxon>Bacteroidota</taxon>
        <taxon>Flavobacteriia</taxon>
        <taxon>Flavobacteriales</taxon>
        <taxon>Flavobacteriaceae</taxon>
        <taxon>Flavobacterium</taxon>
    </lineage>
</organism>
<evidence type="ECO:0000256" key="1">
    <source>
        <dbReference type="ARBA" id="ARBA00008791"/>
    </source>
</evidence>
<evidence type="ECO:0000259" key="2">
    <source>
        <dbReference type="Pfam" id="PF00582"/>
    </source>
</evidence>
<dbReference type="RefSeq" id="WP_108779133.1">
    <property type="nucleotide sequence ID" value="NZ_CP029186.1"/>
</dbReference>
<keyword evidence="4" id="KW-1185">Reference proteome</keyword>
<evidence type="ECO:0000313" key="4">
    <source>
        <dbReference type="Proteomes" id="UP000244929"/>
    </source>
</evidence>
<dbReference type="EMBL" id="CP029186">
    <property type="protein sequence ID" value="AWH86410.1"/>
    <property type="molecule type" value="Genomic_DNA"/>
</dbReference>
<name>A0A2S1R157_9FLAO</name>
<dbReference type="PANTHER" id="PTHR46268:SF6">
    <property type="entry name" value="UNIVERSAL STRESS PROTEIN UP12"/>
    <property type="match status" value="1"/>
</dbReference>
<accession>A0A2S1R157</accession>
<sequence length="277" mass="31533">MKKILFPTDFSATSLNAFVYALHLAKNIDAEIITLHVYEYPIGLSVDNDDFLMENYNVGDWGAFENFKSEVPKLREIAEREGMTHVPVSHMMERGIAVDGIVNTAANEQADIIIMGTKGATGLKEIFLGTITEKVIKQAKSFVIAVPEGYRFEPIRKILFLAEYEKLEMDLLKKVKDFAVIFKADIHVLEVKKRNDDAIDILMAKWKDTFKSDTISFSFINTDATEDLILEFIDYQKINMAVMSIHHKNLFERLFLFSLSRQMAFHSTIPVLGIPAL</sequence>
<reference evidence="3 4" key="1">
    <citation type="submission" date="2018-04" db="EMBL/GenBank/DDBJ databases">
        <title>Genome sequencing of Flavobacterium sp. HYN0059.</title>
        <authorList>
            <person name="Yi H."/>
            <person name="Baek C."/>
        </authorList>
    </citation>
    <scope>NUCLEOTIDE SEQUENCE [LARGE SCALE GENOMIC DNA]</scope>
    <source>
        <strain evidence="3 4">HYN0059</strain>
    </source>
</reference>
<dbReference type="Pfam" id="PF00582">
    <property type="entry name" value="Usp"/>
    <property type="match status" value="1"/>
</dbReference>